<comment type="caution">
    <text evidence="3">The sequence shown here is derived from an EMBL/GenBank/DDBJ whole genome shotgun (WGS) entry which is preliminary data.</text>
</comment>
<reference evidence="3 4" key="1">
    <citation type="submission" date="2019-11" db="EMBL/GenBank/DDBJ databases">
        <title>Whole genome sequence of Oryza granulata.</title>
        <authorList>
            <person name="Li W."/>
        </authorList>
    </citation>
    <scope>NUCLEOTIDE SEQUENCE [LARGE SCALE GENOMIC DNA]</scope>
    <source>
        <strain evidence="4">cv. Menghai</strain>
        <tissue evidence="3">Leaf</tissue>
    </source>
</reference>
<organism evidence="3 4">
    <name type="scientific">Oryza meyeriana var. granulata</name>
    <dbReference type="NCBI Taxonomy" id="110450"/>
    <lineage>
        <taxon>Eukaryota</taxon>
        <taxon>Viridiplantae</taxon>
        <taxon>Streptophyta</taxon>
        <taxon>Embryophyta</taxon>
        <taxon>Tracheophyta</taxon>
        <taxon>Spermatophyta</taxon>
        <taxon>Magnoliopsida</taxon>
        <taxon>Liliopsida</taxon>
        <taxon>Poales</taxon>
        <taxon>Poaceae</taxon>
        <taxon>BOP clade</taxon>
        <taxon>Oryzoideae</taxon>
        <taxon>Oryzeae</taxon>
        <taxon>Oryzinae</taxon>
        <taxon>Oryza</taxon>
        <taxon>Oryza meyeriana</taxon>
    </lineage>
</organism>
<dbReference type="PANTHER" id="PTHR26379:SF268">
    <property type="entry name" value="OS08G0406500 PROTEIN"/>
    <property type="match status" value="1"/>
</dbReference>
<name>A0A6G1CHV3_9ORYZ</name>
<sequence length="145" mass="15932">MAAASTVTPSSSTTSPPLNTMSTHSTELVKGTHQFTVAGYSLQKRKATGHFIRSGSFEVGGYSWAVLFYPAGCKEEGHVSVFLDLQSTVAEKVTEKFTFHITNSADASSSFFGRSDWTDFTPTTKSLGYREFMEIETLESQYMIV</sequence>
<evidence type="ECO:0000313" key="4">
    <source>
        <dbReference type="Proteomes" id="UP000479710"/>
    </source>
</evidence>
<dbReference type="GO" id="GO:0016567">
    <property type="term" value="P:protein ubiquitination"/>
    <property type="evidence" value="ECO:0007669"/>
    <property type="project" value="InterPro"/>
</dbReference>
<dbReference type="Gene3D" id="2.60.210.10">
    <property type="entry name" value="Apoptosis, Tumor Necrosis Factor Receptor Associated Protein 2, Chain A"/>
    <property type="match status" value="1"/>
</dbReference>
<dbReference type="InterPro" id="IPR008974">
    <property type="entry name" value="TRAF-like"/>
</dbReference>
<protein>
    <recommendedName>
        <fullName evidence="2">MATH domain-containing protein</fullName>
    </recommendedName>
</protein>
<proteinExistence type="predicted"/>
<accession>A0A6G1CHV3</accession>
<gene>
    <name evidence="3" type="ORF">E2562_022566</name>
</gene>
<dbReference type="SUPFAM" id="SSF49599">
    <property type="entry name" value="TRAF domain-like"/>
    <property type="match status" value="1"/>
</dbReference>
<evidence type="ECO:0000256" key="1">
    <source>
        <dbReference type="SAM" id="MobiDB-lite"/>
    </source>
</evidence>
<dbReference type="PANTHER" id="PTHR26379">
    <property type="entry name" value="BTB/POZ AND MATH DOMAIN-CONTAINING PROTEIN 1"/>
    <property type="match status" value="1"/>
</dbReference>
<dbReference type="EMBL" id="SPHZ02000009">
    <property type="protein sequence ID" value="KAF0899720.1"/>
    <property type="molecule type" value="Genomic_DNA"/>
</dbReference>
<dbReference type="InterPro" id="IPR002083">
    <property type="entry name" value="MATH/TRAF_dom"/>
</dbReference>
<evidence type="ECO:0000259" key="2">
    <source>
        <dbReference type="PROSITE" id="PS50144"/>
    </source>
</evidence>
<dbReference type="InterPro" id="IPR045005">
    <property type="entry name" value="BPM1-6"/>
</dbReference>
<dbReference type="PROSITE" id="PS50144">
    <property type="entry name" value="MATH"/>
    <property type="match status" value="1"/>
</dbReference>
<keyword evidence="4" id="KW-1185">Reference proteome</keyword>
<dbReference type="AlphaFoldDB" id="A0A6G1CHV3"/>
<dbReference type="OrthoDB" id="599721at2759"/>
<evidence type="ECO:0000313" key="3">
    <source>
        <dbReference type="EMBL" id="KAF0899720.1"/>
    </source>
</evidence>
<feature type="region of interest" description="Disordered" evidence="1">
    <location>
        <begin position="1"/>
        <end position="23"/>
    </location>
</feature>
<feature type="domain" description="MATH" evidence="2">
    <location>
        <begin position="30"/>
        <end position="145"/>
    </location>
</feature>
<dbReference type="Proteomes" id="UP000479710">
    <property type="component" value="Unassembled WGS sequence"/>
</dbReference>
<dbReference type="CDD" id="cd00121">
    <property type="entry name" value="MATH"/>
    <property type="match status" value="1"/>
</dbReference>
<dbReference type="Pfam" id="PF22486">
    <property type="entry name" value="MATH_2"/>
    <property type="match status" value="1"/>
</dbReference>